<keyword evidence="9 13" id="KW-0675">Receptor</keyword>
<dbReference type="RefSeq" id="XP_032110191.1">
    <property type="nucleotide sequence ID" value="XM_032254300.1"/>
</dbReference>
<evidence type="ECO:0000256" key="14">
    <source>
        <dbReference type="SAM" id="Phobius"/>
    </source>
</evidence>
<gene>
    <name evidence="16" type="primary">TAS2R42</name>
</gene>
<dbReference type="PANTHER" id="PTHR11394">
    <property type="entry name" value="TASTE RECEPTOR TYPE 2"/>
    <property type="match status" value="1"/>
</dbReference>
<dbReference type="Pfam" id="PF05296">
    <property type="entry name" value="TAS2R"/>
    <property type="match status" value="1"/>
</dbReference>
<dbReference type="GO" id="GO:0033038">
    <property type="term" value="F:bitter taste receptor activity"/>
    <property type="evidence" value="ECO:0007669"/>
    <property type="project" value="InterPro"/>
</dbReference>
<evidence type="ECO:0000256" key="8">
    <source>
        <dbReference type="ARBA" id="ARBA00023136"/>
    </source>
</evidence>
<feature type="transmembrane region" description="Helical" evidence="14">
    <location>
        <begin position="265"/>
        <end position="287"/>
    </location>
</feature>
<evidence type="ECO:0000256" key="12">
    <source>
        <dbReference type="RuleBase" id="RU004423"/>
    </source>
</evidence>
<evidence type="ECO:0000256" key="4">
    <source>
        <dbReference type="ARBA" id="ARBA00022606"/>
    </source>
</evidence>
<feature type="transmembrane region" description="Helical" evidence="14">
    <location>
        <begin position="6"/>
        <end position="30"/>
    </location>
</feature>
<feature type="transmembrane region" description="Helical" evidence="14">
    <location>
        <begin position="184"/>
        <end position="208"/>
    </location>
</feature>
<evidence type="ECO:0000256" key="3">
    <source>
        <dbReference type="ARBA" id="ARBA00022480"/>
    </source>
</evidence>
<sequence length="314" mass="36206">MATELDNIFLIVTIVEFIIGMLGNVFIGLVNCSDGIKKLKVFSADFILTCLASSTIVQLLVMLFNSCLMGLNPYLYTTYRIGKPAGMLLYMINHLTTWLATCLSVFYFFKIAHFSHSLFLWLRWRMNRVIVMLLTLSLFLLIFECLLVYMFTDITLNVTGESNLTLYLDENKTLYDKLSMINTLLSLASLIPFFLCLTSLLFLFLSLVRHTRNMKLSSLGPRDSSTEAHRTAMKMVMSFLFLFIFHFFSSQMASWIVFVSWNNRYLKFIMLPLNVFPSCHSFILILGNSKLRQTAVRLLWHLRSHIKGPNPSPL</sequence>
<dbReference type="InterPro" id="IPR007960">
    <property type="entry name" value="TAS2R"/>
</dbReference>
<comment type="function">
    <text evidence="11">Receptor that may play a role in the perception of bitterness and is gustducin-linked. May play a role in sensing the chemical composition of the gastrointestinal content. The activity of this receptor may stimulate alpha gustducin, mediate PLC-beta-2 activation and lead to the gating of TRPM5.</text>
</comment>
<dbReference type="GeneID" id="116534125"/>
<feature type="transmembrane region" description="Helical" evidence="14">
    <location>
        <begin position="129"/>
        <end position="151"/>
    </location>
</feature>
<evidence type="ECO:0000313" key="16">
    <source>
        <dbReference type="RefSeq" id="XP_032110191.1"/>
    </source>
</evidence>
<reference evidence="16" key="1">
    <citation type="submission" date="2025-08" db="UniProtKB">
        <authorList>
            <consortium name="RefSeq"/>
        </authorList>
    </citation>
    <scope>IDENTIFICATION</scope>
    <source>
        <tissue evidence="16">Blood</tissue>
    </source>
</reference>
<keyword evidence="6 14" id="KW-1133">Transmembrane helix</keyword>
<dbReference type="Gene3D" id="1.20.1070.10">
    <property type="entry name" value="Rhodopsin 7-helix transmembrane proteins"/>
    <property type="match status" value="1"/>
</dbReference>
<evidence type="ECO:0000256" key="13">
    <source>
        <dbReference type="RuleBase" id="RU004424"/>
    </source>
</evidence>
<keyword evidence="10 13" id="KW-0807">Transducer</keyword>
<dbReference type="CTD" id="353164"/>
<evidence type="ECO:0000256" key="7">
    <source>
        <dbReference type="ARBA" id="ARBA00023040"/>
    </source>
</evidence>
<dbReference type="FunFam" id="1.20.1070.10:FF:000042">
    <property type="entry name" value="Taste receptor type 2 member 7"/>
    <property type="match status" value="1"/>
</dbReference>
<evidence type="ECO:0000256" key="1">
    <source>
        <dbReference type="ARBA" id="ARBA00004141"/>
    </source>
</evidence>
<dbReference type="GO" id="GO:0005886">
    <property type="term" value="C:plasma membrane"/>
    <property type="evidence" value="ECO:0007669"/>
    <property type="project" value="UniProtKB-ARBA"/>
</dbReference>
<evidence type="ECO:0000313" key="15">
    <source>
        <dbReference type="Proteomes" id="UP000504640"/>
    </source>
</evidence>
<comment type="similarity">
    <text evidence="2 12">Belongs to the G-protein coupled receptor T2R family.</text>
</comment>
<dbReference type="Proteomes" id="UP000504640">
    <property type="component" value="Unplaced"/>
</dbReference>
<keyword evidence="5 13" id="KW-0812">Transmembrane</keyword>
<keyword evidence="4 13" id="KW-0716">Sensory transduction</keyword>
<evidence type="ECO:0000256" key="11">
    <source>
        <dbReference type="ARBA" id="ARBA00024847"/>
    </source>
</evidence>
<name>A0A6J3FX17_SAPAP</name>
<dbReference type="AlphaFoldDB" id="A0A6J3FX17"/>
<evidence type="ECO:0000256" key="2">
    <source>
        <dbReference type="ARBA" id="ARBA00007376"/>
    </source>
</evidence>
<accession>A0A6J3FX17</accession>
<keyword evidence="8 13" id="KW-0472">Membrane</keyword>
<evidence type="ECO:0000256" key="5">
    <source>
        <dbReference type="ARBA" id="ARBA00022692"/>
    </source>
</evidence>
<dbReference type="GO" id="GO:0004930">
    <property type="term" value="F:G protein-coupled receptor activity"/>
    <property type="evidence" value="ECO:0007669"/>
    <property type="project" value="UniProtKB-KW"/>
</dbReference>
<feature type="transmembrane region" description="Helical" evidence="14">
    <location>
        <begin position="239"/>
        <end position="259"/>
    </location>
</feature>
<evidence type="ECO:0000256" key="9">
    <source>
        <dbReference type="ARBA" id="ARBA00023170"/>
    </source>
</evidence>
<keyword evidence="7 13" id="KW-0297">G-protein coupled receptor</keyword>
<evidence type="ECO:0000256" key="6">
    <source>
        <dbReference type="ARBA" id="ARBA00022989"/>
    </source>
</evidence>
<dbReference type="PANTHER" id="PTHR11394:SF70">
    <property type="entry name" value="TASTE RECEPTOR TYPE 2 MEMBER 42"/>
    <property type="match status" value="1"/>
</dbReference>
<proteinExistence type="inferred from homology"/>
<dbReference type="SUPFAM" id="SSF81321">
    <property type="entry name" value="Family A G protein-coupled receptor-like"/>
    <property type="match status" value="1"/>
</dbReference>
<comment type="subcellular location">
    <subcellularLocation>
        <location evidence="1 13">Membrane</location>
        <topology evidence="1 13">Multi-pass membrane protein</topology>
    </subcellularLocation>
</comment>
<keyword evidence="15" id="KW-1185">Reference proteome</keyword>
<organism evidence="15 16">
    <name type="scientific">Sapajus apella</name>
    <name type="common">Brown-capped capuchin</name>
    <name type="synonym">Cebus apella</name>
    <dbReference type="NCBI Taxonomy" id="9515"/>
    <lineage>
        <taxon>Eukaryota</taxon>
        <taxon>Metazoa</taxon>
        <taxon>Chordata</taxon>
        <taxon>Craniata</taxon>
        <taxon>Vertebrata</taxon>
        <taxon>Euteleostomi</taxon>
        <taxon>Mammalia</taxon>
        <taxon>Eutheria</taxon>
        <taxon>Euarchontoglires</taxon>
        <taxon>Primates</taxon>
        <taxon>Haplorrhini</taxon>
        <taxon>Platyrrhini</taxon>
        <taxon>Cebidae</taxon>
        <taxon>Cebinae</taxon>
        <taxon>Sapajus</taxon>
    </lineage>
</organism>
<protein>
    <recommendedName>
        <fullName evidence="13">Taste receptor type 2</fullName>
    </recommendedName>
</protein>
<feature type="transmembrane region" description="Helical" evidence="14">
    <location>
        <begin position="85"/>
        <end position="109"/>
    </location>
</feature>
<keyword evidence="3 13" id="KW-0919">Taste</keyword>
<feature type="transmembrane region" description="Helical" evidence="14">
    <location>
        <begin position="42"/>
        <end position="65"/>
    </location>
</feature>
<evidence type="ECO:0000256" key="10">
    <source>
        <dbReference type="ARBA" id="ARBA00023224"/>
    </source>
</evidence>